<dbReference type="FunFam" id="3.40.50.300:FF:001660">
    <property type="entry name" value="NF-X1 finger and helicase protein, putative"/>
    <property type="match status" value="1"/>
</dbReference>
<dbReference type="InterPro" id="IPR047187">
    <property type="entry name" value="SF1_C_Upf1"/>
</dbReference>
<evidence type="ECO:0000313" key="2">
    <source>
        <dbReference type="EMBL" id="KAG5461688.1"/>
    </source>
</evidence>
<protein>
    <submittedName>
        <fullName evidence="2">AAA domain-containing protein</fullName>
    </submittedName>
</protein>
<gene>
    <name evidence="2" type="ORF">BJ554DRAFT_6075</name>
</gene>
<comment type="caution">
    <text evidence="2">The sequence shown here is derived from an EMBL/GenBank/DDBJ whole genome shotgun (WGS) entry which is preliminary data.</text>
</comment>
<feature type="domain" description="DNA2/NAM7 helicase-like C-terminal" evidence="1">
    <location>
        <begin position="1"/>
        <end position="232"/>
    </location>
</feature>
<name>A0A8H7ZZ72_9FUNG</name>
<dbReference type="InterPro" id="IPR027417">
    <property type="entry name" value="P-loop_NTPase"/>
</dbReference>
<accession>A0A8H7ZZ72</accession>
<dbReference type="InterPro" id="IPR045055">
    <property type="entry name" value="DNA2/NAM7-like"/>
</dbReference>
<sequence length="310" mass="34736">MDESLMERLGMADREPVPMARLKLQRRMRPEIADLVRTTLYAHLCDHEQTKRYPPVAGLRKNLWLLDHTEPEEGSDDPAAVQSHRNNYEAGMIAGLLEYLLRNGYRSGDIAILTPYLSQMLLIRSKLSERYTVVFDERDAKLIAETLGEEALGDEPNSRNGKVTGAQRLSLREQVTLRTVDNFQGEEAKIVLVSLVRNQLRGRGTIGFLKSSNRTNVLLSRAQHGMVLMGNAGLLREKSPMWRQIIELLESRGQIGGGLPIACKRHNQGAVVASPEDFKKLSPDGGCSKVRHAGQRVFSRLTSWPCTTLP</sequence>
<dbReference type="PANTHER" id="PTHR10887:SF341">
    <property type="entry name" value="NFX1-TYPE ZINC FINGER-CONTAINING PROTEIN 1"/>
    <property type="match status" value="1"/>
</dbReference>
<evidence type="ECO:0000313" key="3">
    <source>
        <dbReference type="Proteomes" id="UP000673691"/>
    </source>
</evidence>
<dbReference type="Pfam" id="PF13087">
    <property type="entry name" value="AAA_12"/>
    <property type="match status" value="1"/>
</dbReference>
<organism evidence="2 3">
    <name type="scientific">Olpidium bornovanus</name>
    <dbReference type="NCBI Taxonomy" id="278681"/>
    <lineage>
        <taxon>Eukaryota</taxon>
        <taxon>Fungi</taxon>
        <taxon>Fungi incertae sedis</taxon>
        <taxon>Olpidiomycota</taxon>
        <taxon>Olpidiomycotina</taxon>
        <taxon>Olpidiomycetes</taxon>
        <taxon>Olpidiales</taxon>
        <taxon>Olpidiaceae</taxon>
        <taxon>Olpidium</taxon>
    </lineage>
</organism>
<dbReference type="Proteomes" id="UP000673691">
    <property type="component" value="Unassembled WGS sequence"/>
</dbReference>
<dbReference type="SUPFAM" id="SSF52540">
    <property type="entry name" value="P-loop containing nucleoside triphosphate hydrolases"/>
    <property type="match status" value="1"/>
</dbReference>
<dbReference type="OrthoDB" id="2423195at2759"/>
<dbReference type="GO" id="GO:0031380">
    <property type="term" value="C:nuclear RNA-directed RNA polymerase complex"/>
    <property type="evidence" value="ECO:0007669"/>
    <property type="project" value="TreeGrafter"/>
</dbReference>
<keyword evidence="3" id="KW-1185">Reference proteome</keyword>
<dbReference type="AlphaFoldDB" id="A0A8H7ZZ72"/>
<reference evidence="2 3" key="1">
    <citation type="journal article" name="Sci. Rep.">
        <title>Genome-scale phylogenetic analyses confirm Olpidium as the closest living zoosporic fungus to the non-flagellated, terrestrial fungi.</title>
        <authorList>
            <person name="Chang Y."/>
            <person name="Rochon D."/>
            <person name="Sekimoto S."/>
            <person name="Wang Y."/>
            <person name="Chovatia M."/>
            <person name="Sandor L."/>
            <person name="Salamov A."/>
            <person name="Grigoriev I.V."/>
            <person name="Stajich J.E."/>
            <person name="Spatafora J.W."/>
        </authorList>
    </citation>
    <scope>NUCLEOTIDE SEQUENCE [LARGE SCALE GENOMIC DNA]</scope>
    <source>
        <strain evidence="2">S191</strain>
    </source>
</reference>
<dbReference type="Gene3D" id="3.40.50.300">
    <property type="entry name" value="P-loop containing nucleotide triphosphate hydrolases"/>
    <property type="match status" value="1"/>
</dbReference>
<dbReference type="GO" id="GO:0031048">
    <property type="term" value="P:regulatory ncRNA-mediated heterochromatin formation"/>
    <property type="evidence" value="ECO:0007669"/>
    <property type="project" value="TreeGrafter"/>
</dbReference>
<dbReference type="EMBL" id="JAEFCI010003279">
    <property type="protein sequence ID" value="KAG5461688.1"/>
    <property type="molecule type" value="Genomic_DNA"/>
</dbReference>
<dbReference type="PANTHER" id="PTHR10887">
    <property type="entry name" value="DNA2/NAM7 HELICASE FAMILY"/>
    <property type="match status" value="1"/>
</dbReference>
<evidence type="ECO:0000259" key="1">
    <source>
        <dbReference type="Pfam" id="PF13087"/>
    </source>
</evidence>
<proteinExistence type="predicted"/>
<dbReference type="InterPro" id="IPR041679">
    <property type="entry name" value="DNA2/NAM7-like_C"/>
</dbReference>
<dbReference type="CDD" id="cd18808">
    <property type="entry name" value="SF1_C_Upf1"/>
    <property type="match status" value="1"/>
</dbReference>